<reference evidence="4" key="1">
    <citation type="submission" date="2022-02" db="EMBL/GenBank/DDBJ databases">
        <title>Halalkalibacter sp. nov. isolated from Lonar Lake, India.</title>
        <authorList>
            <person name="Joshi A."/>
            <person name="Thite S."/>
            <person name="Lodha T."/>
        </authorList>
    </citation>
    <scope>NUCLEOTIDE SEQUENCE</scope>
    <source>
        <strain evidence="4">MEB205</strain>
    </source>
</reference>
<dbReference type="InterPro" id="IPR036291">
    <property type="entry name" value="NAD(P)-bd_dom_sf"/>
</dbReference>
<keyword evidence="2 4" id="KW-0560">Oxidoreductase</keyword>
<dbReference type="PANTHER" id="PTHR42760">
    <property type="entry name" value="SHORT-CHAIN DEHYDROGENASES/REDUCTASES FAMILY MEMBER"/>
    <property type="match status" value="1"/>
</dbReference>
<keyword evidence="5" id="KW-1185">Reference proteome</keyword>
<protein>
    <submittedName>
        <fullName evidence="4">Glucose 1-dehydrogenase</fullName>
        <ecNumber evidence="4">1.1.1.47</ecNumber>
    </submittedName>
</protein>
<dbReference type="InterPro" id="IPR002347">
    <property type="entry name" value="SDR_fam"/>
</dbReference>
<dbReference type="InterPro" id="IPR020904">
    <property type="entry name" value="Sc_DH/Rdtase_CS"/>
</dbReference>
<accession>A0A9X2CWL9</accession>
<evidence type="ECO:0000259" key="3">
    <source>
        <dbReference type="SMART" id="SM00822"/>
    </source>
</evidence>
<dbReference type="EC" id="1.1.1.47" evidence="4"/>
<comment type="similarity">
    <text evidence="1">Belongs to the short-chain dehydrogenases/reductases (SDR) family.</text>
</comment>
<proteinExistence type="inferred from homology"/>
<evidence type="ECO:0000256" key="1">
    <source>
        <dbReference type="ARBA" id="ARBA00006484"/>
    </source>
</evidence>
<dbReference type="AlphaFoldDB" id="A0A9X2CWL9"/>
<evidence type="ECO:0000313" key="4">
    <source>
        <dbReference type="EMBL" id="MCL7749623.1"/>
    </source>
</evidence>
<dbReference type="InterPro" id="IPR057326">
    <property type="entry name" value="KR_dom"/>
</dbReference>
<dbReference type="RefSeq" id="WP_250098482.1">
    <property type="nucleotide sequence ID" value="NZ_JAKRYL010000033.1"/>
</dbReference>
<dbReference type="Pfam" id="PF13561">
    <property type="entry name" value="adh_short_C2"/>
    <property type="match status" value="1"/>
</dbReference>
<dbReference type="PRINTS" id="PR00081">
    <property type="entry name" value="GDHRDH"/>
</dbReference>
<dbReference type="GO" id="GO:0008206">
    <property type="term" value="P:bile acid metabolic process"/>
    <property type="evidence" value="ECO:0007669"/>
    <property type="project" value="UniProtKB-ARBA"/>
</dbReference>
<name>A0A9X2CWL9_9BACI</name>
<dbReference type="SMART" id="SM00822">
    <property type="entry name" value="PKS_KR"/>
    <property type="match status" value="1"/>
</dbReference>
<evidence type="ECO:0000256" key="2">
    <source>
        <dbReference type="ARBA" id="ARBA00023002"/>
    </source>
</evidence>
<organism evidence="4 5">
    <name type="scientific">Halalkalibacter alkaliphilus</name>
    <dbReference type="NCBI Taxonomy" id="2917993"/>
    <lineage>
        <taxon>Bacteria</taxon>
        <taxon>Bacillati</taxon>
        <taxon>Bacillota</taxon>
        <taxon>Bacilli</taxon>
        <taxon>Bacillales</taxon>
        <taxon>Bacillaceae</taxon>
        <taxon>Halalkalibacter</taxon>
    </lineage>
</organism>
<gene>
    <name evidence="4" type="ORF">MF646_21120</name>
</gene>
<dbReference type="PANTHER" id="PTHR42760:SF5">
    <property type="entry name" value="2-DEHYDRO-3-DEOXY-D-GLUCONATE 5-DEHYDROGENASE"/>
    <property type="match status" value="1"/>
</dbReference>
<dbReference type="Gene3D" id="3.40.50.720">
    <property type="entry name" value="NAD(P)-binding Rossmann-like Domain"/>
    <property type="match status" value="1"/>
</dbReference>
<dbReference type="GO" id="GO:0047936">
    <property type="term" value="F:glucose 1-dehydrogenase [NAD(P)+] activity"/>
    <property type="evidence" value="ECO:0007669"/>
    <property type="project" value="UniProtKB-EC"/>
</dbReference>
<dbReference type="PRINTS" id="PR00080">
    <property type="entry name" value="SDRFAMILY"/>
</dbReference>
<evidence type="ECO:0000313" key="5">
    <source>
        <dbReference type="Proteomes" id="UP001139150"/>
    </source>
</evidence>
<dbReference type="SUPFAM" id="SSF51735">
    <property type="entry name" value="NAD(P)-binding Rossmann-fold domains"/>
    <property type="match status" value="1"/>
</dbReference>
<dbReference type="PROSITE" id="PS00061">
    <property type="entry name" value="ADH_SHORT"/>
    <property type="match status" value="1"/>
</dbReference>
<comment type="caution">
    <text evidence="4">The sequence shown here is derived from an EMBL/GenBank/DDBJ whole genome shotgun (WGS) entry which is preliminary data.</text>
</comment>
<dbReference type="NCBIfam" id="NF005559">
    <property type="entry name" value="PRK07231.1"/>
    <property type="match status" value="1"/>
</dbReference>
<feature type="domain" description="Ketoreductase" evidence="3">
    <location>
        <begin position="10"/>
        <end position="189"/>
    </location>
</feature>
<dbReference type="FunFam" id="3.40.50.720:FF:000084">
    <property type="entry name" value="Short-chain dehydrogenase reductase"/>
    <property type="match status" value="1"/>
</dbReference>
<dbReference type="EMBL" id="JAKRYL010000033">
    <property type="protein sequence ID" value="MCL7749623.1"/>
    <property type="molecule type" value="Genomic_DNA"/>
</dbReference>
<sequence length="253" mass="26962">MKNPFDLSGKVAIVTGGARGLGKGIALALAQAGATVGLISRSEEELQETCNEIIEGSGESFYKAVDVRDGDAIKAFVADTISEYGNIDILVNAAGLNVRKPFLEIGDEDWELIMDVNLRSVVKVSQAVLPFMQKIQTGKIINIASLTSEIGIDGMGSYAASKGGVSQLTKTMAREFAQEGIQVNAIGPGYFKTKMTGPVFEDEQRIQWLLSRIPMKRTGTPEDLGGAAVFLASQASDYVTGQTIYVDGGWLSS</sequence>
<dbReference type="Proteomes" id="UP001139150">
    <property type="component" value="Unassembled WGS sequence"/>
</dbReference>